<dbReference type="AlphaFoldDB" id="A0A0D0D5M9"/>
<reference evidence="2 3" key="1">
    <citation type="submission" date="2014-04" db="EMBL/GenBank/DDBJ databases">
        <authorList>
            <consortium name="DOE Joint Genome Institute"/>
            <person name="Kuo A."/>
            <person name="Kohler A."/>
            <person name="Jargeat P."/>
            <person name="Nagy L.G."/>
            <person name="Floudas D."/>
            <person name="Copeland A."/>
            <person name="Barry K.W."/>
            <person name="Cichocki N."/>
            <person name="Veneault-Fourrey C."/>
            <person name="LaButti K."/>
            <person name="Lindquist E.A."/>
            <person name="Lipzen A."/>
            <person name="Lundell T."/>
            <person name="Morin E."/>
            <person name="Murat C."/>
            <person name="Sun H."/>
            <person name="Tunlid A."/>
            <person name="Henrissat B."/>
            <person name="Grigoriev I.V."/>
            <person name="Hibbett D.S."/>
            <person name="Martin F."/>
            <person name="Nordberg H.P."/>
            <person name="Cantor M.N."/>
            <person name="Hua S.X."/>
        </authorList>
    </citation>
    <scope>NUCLEOTIDE SEQUENCE [LARGE SCALE GENOMIC DNA]</scope>
    <source>
        <strain evidence="2 3">Ve08.2h10</strain>
    </source>
</reference>
<organism evidence="2 3">
    <name type="scientific">Paxillus rubicundulus Ve08.2h10</name>
    <dbReference type="NCBI Taxonomy" id="930991"/>
    <lineage>
        <taxon>Eukaryota</taxon>
        <taxon>Fungi</taxon>
        <taxon>Dikarya</taxon>
        <taxon>Basidiomycota</taxon>
        <taxon>Agaricomycotina</taxon>
        <taxon>Agaricomycetes</taxon>
        <taxon>Agaricomycetidae</taxon>
        <taxon>Boletales</taxon>
        <taxon>Paxilineae</taxon>
        <taxon>Paxillaceae</taxon>
        <taxon>Paxillus</taxon>
    </lineage>
</organism>
<protein>
    <submittedName>
        <fullName evidence="2">Uncharacterized protein</fullName>
    </submittedName>
</protein>
<dbReference type="HOGENOM" id="CLU_040073_4_1_1"/>
<reference evidence="3" key="2">
    <citation type="submission" date="2015-01" db="EMBL/GenBank/DDBJ databases">
        <title>Evolutionary Origins and Diversification of the Mycorrhizal Mutualists.</title>
        <authorList>
            <consortium name="DOE Joint Genome Institute"/>
            <consortium name="Mycorrhizal Genomics Consortium"/>
            <person name="Kohler A."/>
            <person name="Kuo A."/>
            <person name="Nagy L.G."/>
            <person name="Floudas D."/>
            <person name="Copeland A."/>
            <person name="Barry K.W."/>
            <person name="Cichocki N."/>
            <person name="Veneault-Fourrey C."/>
            <person name="LaButti K."/>
            <person name="Lindquist E.A."/>
            <person name="Lipzen A."/>
            <person name="Lundell T."/>
            <person name="Morin E."/>
            <person name="Murat C."/>
            <person name="Riley R."/>
            <person name="Ohm R."/>
            <person name="Sun H."/>
            <person name="Tunlid A."/>
            <person name="Henrissat B."/>
            <person name="Grigoriev I.V."/>
            <person name="Hibbett D.S."/>
            <person name="Martin F."/>
        </authorList>
    </citation>
    <scope>NUCLEOTIDE SEQUENCE [LARGE SCALE GENOMIC DNA]</scope>
    <source>
        <strain evidence="3">Ve08.2h10</strain>
    </source>
</reference>
<dbReference type="EMBL" id="KN828157">
    <property type="protein sequence ID" value="KIK75374.1"/>
    <property type="molecule type" value="Genomic_DNA"/>
</dbReference>
<evidence type="ECO:0000313" key="3">
    <source>
        <dbReference type="Proteomes" id="UP000054538"/>
    </source>
</evidence>
<proteinExistence type="predicted"/>
<dbReference type="Proteomes" id="UP000054538">
    <property type="component" value="Unassembled WGS sequence"/>
</dbReference>
<feature type="region of interest" description="Disordered" evidence="1">
    <location>
        <begin position="19"/>
        <end position="40"/>
    </location>
</feature>
<accession>A0A0D0D5M9</accession>
<sequence length="173" mass="18719">MHPLPPSKAGLPLILADQATSGGVQGPNPSPGTSKGSIPRPFPRPCSLILLGDFKGASYPLKVGPKFGTWPVNIKEGQGLNLQIEAEDTFGHPKGKIWPSMDHKDHILKGLEVQVTSLKSQVERILDLELQVSSLAWVIKALQEQVQGRLAARSFPTSSHRSLPLPVLVSRQM</sequence>
<evidence type="ECO:0000256" key="1">
    <source>
        <dbReference type="SAM" id="MobiDB-lite"/>
    </source>
</evidence>
<gene>
    <name evidence="2" type="ORF">PAXRUDRAFT_19061</name>
</gene>
<keyword evidence="3" id="KW-1185">Reference proteome</keyword>
<evidence type="ECO:0000313" key="2">
    <source>
        <dbReference type="EMBL" id="KIK75374.1"/>
    </source>
</evidence>
<name>A0A0D0D5M9_9AGAM</name>
<dbReference type="InParanoid" id="A0A0D0D5M9"/>